<dbReference type="SUPFAM" id="SSF51161">
    <property type="entry name" value="Trimeric LpxA-like enzymes"/>
    <property type="match status" value="1"/>
</dbReference>
<name>A0ABS2T0P8_9BACI</name>
<dbReference type="EMBL" id="JAFBCV010000030">
    <property type="protein sequence ID" value="MBM7841334.1"/>
    <property type="molecule type" value="Genomic_DNA"/>
</dbReference>
<comment type="pathway">
    <text evidence="1">Amino-acid biosynthesis; L-cysteine biosynthesis; L-cysteine from L-serine: step 1/2.</text>
</comment>
<proteinExistence type="predicted"/>
<comment type="caution">
    <text evidence="5">The sequence shown here is derived from an EMBL/GenBank/DDBJ whole genome shotgun (WGS) entry which is preliminary data.</text>
</comment>
<dbReference type="Gene3D" id="2.160.10.10">
    <property type="entry name" value="Hexapeptide repeat proteins"/>
    <property type="match status" value="1"/>
</dbReference>
<dbReference type="NCBIfam" id="NF041874">
    <property type="entry name" value="EPS_EpsC"/>
    <property type="match status" value="1"/>
</dbReference>
<protein>
    <submittedName>
        <fullName evidence="5">Serine O-acetyltransferase</fullName>
        <ecNumber evidence="5">2.3.1.30</ecNumber>
    </submittedName>
</protein>
<dbReference type="InterPro" id="IPR011004">
    <property type="entry name" value="Trimer_LpxA-like_sf"/>
</dbReference>
<dbReference type="GO" id="GO:0009001">
    <property type="term" value="F:serine O-acetyltransferase activity"/>
    <property type="evidence" value="ECO:0007669"/>
    <property type="project" value="UniProtKB-EC"/>
</dbReference>
<evidence type="ECO:0000256" key="1">
    <source>
        <dbReference type="ARBA" id="ARBA00004876"/>
    </source>
</evidence>
<organism evidence="5 6">
    <name type="scientific">Shouchella xiaoxiensis</name>
    <dbReference type="NCBI Taxonomy" id="766895"/>
    <lineage>
        <taxon>Bacteria</taxon>
        <taxon>Bacillati</taxon>
        <taxon>Bacillota</taxon>
        <taxon>Bacilli</taxon>
        <taxon>Bacillales</taxon>
        <taxon>Bacillaceae</taxon>
        <taxon>Shouchella</taxon>
    </lineage>
</organism>
<accession>A0ABS2T0P8</accession>
<dbReference type="RefSeq" id="WP_204469382.1">
    <property type="nucleotide sequence ID" value="NZ_JAFBCV010000030.1"/>
</dbReference>
<dbReference type="PANTHER" id="PTHR42811">
    <property type="entry name" value="SERINE ACETYLTRANSFERASE"/>
    <property type="match status" value="1"/>
</dbReference>
<evidence type="ECO:0000256" key="4">
    <source>
        <dbReference type="ARBA" id="ARBA00023315"/>
    </source>
</evidence>
<keyword evidence="3 5" id="KW-0808">Transferase</keyword>
<keyword evidence="2" id="KW-0028">Amino-acid biosynthesis</keyword>
<evidence type="ECO:0000313" key="6">
    <source>
        <dbReference type="Proteomes" id="UP001179280"/>
    </source>
</evidence>
<dbReference type="InterPro" id="IPR042122">
    <property type="entry name" value="Ser_AcTrfase_N_sf"/>
</dbReference>
<dbReference type="InterPro" id="IPR053376">
    <property type="entry name" value="Serine_acetyltransferase"/>
</dbReference>
<dbReference type="Proteomes" id="UP001179280">
    <property type="component" value="Unassembled WGS sequence"/>
</dbReference>
<sequence>MMSCHLNNEITVAERQGLNVGDIKIRFSRREIEYEVYSLIDDLYMLLFSPNHRICYQTHLKLAKFVHLVSCDSHDRGKCCKSCVDQADFLMDKIPYLREVLLADVIATYNRDPATTSFEEIVIAYPGIYAAAVYRVAHELYKKGVRLLPRLMTECAHMKTGIDIHPGVQAGKGLFIDHGTGVVIGETCIIGENVTIYQGVTLGALRVTQNKTNKIKRHPTLGNNVTIYAGATILGGETVIGESSLIGGNVWVTKSVKPFSKVIYNPAADVNFKE</sequence>
<gene>
    <name evidence="5" type="ORF">JOC54_004638</name>
</gene>
<keyword evidence="4 5" id="KW-0012">Acyltransferase</keyword>
<evidence type="ECO:0000256" key="2">
    <source>
        <dbReference type="ARBA" id="ARBA00022605"/>
    </source>
</evidence>
<keyword evidence="6" id="KW-1185">Reference proteome</keyword>
<dbReference type="Gene3D" id="1.10.3130.10">
    <property type="entry name" value="serine acetyltransferase, domain 1"/>
    <property type="match status" value="1"/>
</dbReference>
<reference evidence="5" key="1">
    <citation type="submission" date="2021-01" db="EMBL/GenBank/DDBJ databases">
        <title>Genomic Encyclopedia of Type Strains, Phase IV (KMG-IV): sequencing the most valuable type-strain genomes for metagenomic binning, comparative biology and taxonomic classification.</title>
        <authorList>
            <person name="Goeker M."/>
        </authorList>
    </citation>
    <scope>NUCLEOTIDE SEQUENCE</scope>
    <source>
        <strain evidence="5">DSM 21943</strain>
    </source>
</reference>
<dbReference type="EC" id="2.3.1.30" evidence="5"/>
<evidence type="ECO:0000313" key="5">
    <source>
        <dbReference type="EMBL" id="MBM7841334.1"/>
    </source>
</evidence>
<evidence type="ECO:0000256" key="3">
    <source>
        <dbReference type="ARBA" id="ARBA00022679"/>
    </source>
</evidence>
<dbReference type="InterPro" id="IPR045304">
    <property type="entry name" value="LbH_SAT"/>
</dbReference>
<dbReference type="CDD" id="cd03354">
    <property type="entry name" value="LbH_SAT"/>
    <property type="match status" value="1"/>
</dbReference>